<proteinExistence type="inferred from homology"/>
<dbReference type="CDD" id="cd17287">
    <property type="entry name" value="RMtype1_S_EcoN10ORF171P_TRD2-CR2_like"/>
    <property type="match status" value="1"/>
</dbReference>
<accession>A0ABS9BZP0</accession>
<dbReference type="Gene3D" id="3.90.220.20">
    <property type="entry name" value="DNA methylase specificity domains"/>
    <property type="match status" value="2"/>
</dbReference>
<gene>
    <name evidence="5" type="ORF">L0U89_14890</name>
</gene>
<feature type="domain" description="Type I restriction modification DNA specificity" evidence="4">
    <location>
        <begin position="7"/>
        <end position="177"/>
    </location>
</feature>
<dbReference type="RefSeq" id="WP_234862244.1">
    <property type="nucleotide sequence ID" value="NZ_JAKEVZ010000011.1"/>
</dbReference>
<dbReference type="EC" id="3.1.21.-" evidence="5"/>
<keyword evidence="3" id="KW-0238">DNA-binding</keyword>
<dbReference type="EMBL" id="JAKEVZ010000011">
    <property type="protein sequence ID" value="MCF1752348.1"/>
    <property type="molecule type" value="Genomic_DNA"/>
</dbReference>
<dbReference type="InterPro" id="IPR000055">
    <property type="entry name" value="Restrct_endonuc_typeI_TRD"/>
</dbReference>
<dbReference type="Gene3D" id="1.10.287.1120">
    <property type="entry name" value="Bipartite methylase S protein"/>
    <property type="match status" value="1"/>
</dbReference>
<comment type="caution">
    <text evidence="5">The sequence shown here is derived from an EMBL/GenBank/DDBJ whole genome shotgun (WGS) entry which is preliminary data.</text>
</comment>
<dbReference type="PANTHER" id="PTHR43140:SF1">
    <property type="entry name" value="TYPE I RESTRICTION ENZYME ECOKI SPECIFICITY SUBUNIT"/>
    <property type="match status" value="1"/>
</dbReference>
<feature type="domain" description="Type I restriction modification DNA specificity" evidence="4">
    <location>
        <begin position="212"/>
        <end position="385"/>
    </location>
</feature>
<keyword evidence="5" id="KW-0255">Endonuclease</keyword>
<dbReference type="GO" id="GO:0004519">
    <property type="term" value="F:endonuclease activity"/>
    <property type="evidence" value="ECO:0007669"/>
    <property type="project" value="UniProtKB-KW"/>
</dbReference>
<dbReference type="CDD" id="cd17293">
    <property type="entry name" value="RMtype1_S_Ppo21ORF8840P_TRD1-CR1_like"/>
    <property type="match status" value="1"/>
</dbReference>
<sequence>MSVEKLPKGWRKLTISKIGKVVTGNTPSKSNPEFFNGNIPWVKPGDVKKSRIVFQTEETLTELGAEKARLIPPGSVIVTCIGDLGNITVAGKELATNQQINSIVVDEKIADFKYIYYWSLTLKGWLIENSTSTTISMVNKSKFENAPVILPPLPEQQRIVAKLDAVFGHLDRVQEKLDRIPELLKNFRQQVLTQAVTGELTREWRKGKDFGEWEETTIGELFEVKTGGTPRRGVKEYYDGGTIPWVKSGLVKNELIFEADEFITDLAINDSNVKIFPIDTLLVAMYGEGKTRGQVGWLKIEATTNQAIAALVNETMPIHTRTYVFYYCLSQYNDIRAKAEGGNQPNLNLSKIKEWEISVPPEAEQKEIVSRVDSLFNIADKIESQYQSLKAKIDQMPQAILAKAFRGELVRQEVKEYVREIGELGMVAEGMEDYGKE</sequence>
<dbReference type="Proteomes" id="UP001201449">
    <property type="component" value="Unassembled WGS sequence"/>
</dbReference>
<evidence type="ECO:0000313" key="5">
    <source>
        <dbReference type="EMBL" id="MCF1752348.1"/>
    </source>
</evidence>
<protein>
    <submittedName>
        <fullName evidence="5">Restriction endonuclease subunit S</fullName>
        <ecNumber evidence="5">3.1.21.-</ecNumber>
    </submittedName>
</protein>
<evidence type="ECO:0000259" key="4">
    <source>
        <dbReference type="Pfam" id="PF01420"/>
    </source>
</evidence>
<keyword evidence="5" id="KW-0378">Hydrolase</keyword>
<keyword evidence="5" id="KW-0540">Nuclease</keyword>
<dbReference type="SUPFAM" id="SSF116734">
    <property type="entry name" value="DNA methylase specificity domain"/>
    <property type="match status" value="2"/>
</dbReference>
<evidence type="ECO:0000313" key="6">
    <source>
        <dbReference type="Proteomes" id="UP001201449"/>
    </source>
</evidence>
<evidence type="ECO:0000256" key="1">
    <source>
        <dbReference type="ARBA" id="ARBA00010923"/>
    </source>
</evidence>
<keyword evidence="6" id="KW-1185">Reference proteome</keyword>
<comment type="similarity">
    <text evidence="1">Belongs to the type-I restriction system S methylase family.</text>
</comment>
<dbReference type="PANTHER" id="PTHR43140">
    <property type="entry name" value="TYPE-1 RESTRICTION ENZYME ECOKI SPECIFICITY PROTEIN"/>
    <property type="match status" value="1"/>
</dbReference>
<organism evidence="5 6">
    <name type="scientific">Mariniradius sediminis</name>
    <dbReference type="NCBI Taxonomy" id="2909237"/>
    <lineage>
        <taxon>Bacteria</taxon>
        <taxon>Pseudomonadati</taxon>
        <taxon>Bacteroidota</taxon>
        <taxon>Cytophagia</taxon>
        <taxon>Cytophagales</taxon>
        <taxon>Cyclobacteriaceae</taxon>
        <taxon>Mariniradius</taxon>
    </lineage>
</organism>
<evidence type="ECO:0000256" key="2">
    <source>
        <dbReference type="ARBA" id="ARBA00022747"/>
    </source>
</evidence>
<dbReference type="InterPro" id="IPR044946">
    <property type="entry name" value="Restrct_endonuc_typeI_TRD_sf"/>
</dbReference>
<dbReference type="InterPro" id="IPR051212">
    <property type="entry name" value="Type-I_RE_S_subunit"/>
</dbReference>
<keyword evidence="2" id="KW-0680">Restriction system</keyword>
<dbReference type="Pfam" id="PF01420">
    <property type="entry name" value="Methylase_S"/>
    <property type="match status" value="2"/>
</dbReference>
<evidence type="ECO:0000256" key="3">
    <source>
        <dbReference type="ARBA" id="ARBA00023125"/>
    </source>
</evidence>
<name>A0ABS9BZP0_9BACT</name>
<reference evidence="5 6" key="1">
    <citation type="submission" date="2022-01" db="EMBL/GenBank/DDBJ databases">
        <title>Mariniradius saccharolyticus sp. nov., isolated from sediment of a river.</title>
        <authorList>
            <person name="Liu H."/>
        </authorList>
    </citation>
    <scope>NUCLEOTIDE SEQUENCE [LARGE SCALE GENOMIC DNA]</scope>
    <source>
        <strain evidence="5 6">RY-2</strain>
    </source>
</reference>
<dbReference type="GO" id="GO:0016787">
    <property type="term" value="F:hydrolase activity"/>
    <property type="evidence" value="ECO:0007669"/>
    <property type="project" value="UniProtKB-KW"/>
</dbReference>